<dbReference type="EMBL" id="HE575318">
    <property type="protein sequence ID" value="CCC90442.1"/>
    <property type="molecule type" value="Genomic_DNA"/>
</dbReference>
<evidence type="ECO:0000256" key="1">
    <source>
        <dbReference type="SAM" id="MobiDB-lite"/>
    </source>
</evidence>
<proteinExistence type="predicted"/>
<dbReference type="AlphaFoldDB" id="G0UMN4"/>
<dbReference type="VEuPathDB" id="TriTrypDB:TcIL3000_5_1450"/>
<dbReference type="InterPro" id="IPR052557">
    <property type="entry name" value="CAP/Cytokinesis_protein"/>
</dbReference>
<protein>
    <submittedName>
        <fullName evidence="2">Uncharacterized protein</fullName>
    </submittedName>
</protein>
<accession>G0UMN4</accession>
<evidence type="ECO:0000313" key="2">
    <source>
        <dbReference type="EMBL" id="CCC90442.1"/>
    </source>
</evidence>
<dbReference type="PANTHER" id="PTHR46333">
    <property type="entry name" value="CYTOKINESIS PROTEIN 3"/>
    <property type="match status" value="1"/>
</dbReference>
<dbReference type="GO" id="GO:0005737">
    <property type="term" value="C:cytoplasm"/>
    <property type="evidence" value="ECO:0007669"/>
    <property type="project" value="TreeGrafter"/>
</dbReference>
<gene>
    <name evidence="2" type="ORF">TCIL3000_5_1450</name>
</gene>
<name>G0UMN4_TRYCI</name>
<organism evidence="2">
    <name type="scientific">Trypanosoma congolense (strain IL3000)</name>
    <dbReference type="NCBI Taxonomy" id="1068625"/>
    <lineage>
        <taxon>Eukaryota</taxon>
        <taxon>Discoba</taxon>
        <taxon>Euglenozoa</taxon>
        <taxon>Kinetoplastea</taxon>
        <taxon>Metakinetoplastina</taxon>
        <taxon>Trypanosomatida</taxon>
        <taxon>Trypanosomatidae</taxon>
        <taxon>Trypanosoma</taxon>
        <taxon>Nannomonas</taxon>
    </lineage>
</organism>
<sequence>MAGKTSKRLQAQLALEAEAPERQVEAFGRKLFRKFTATVKPSVFELQLRYYPDYLHHFGFSVERETVRTREGRMSAVTPECPKVSDLVPSARWGIGEAEKAEADAWARKVGPMEGVRRAREVVERLIEPFKRVTWRHTAVQCSLKKARVLYYWLCENITVEYSGRQAPGEVGATSLTMNSKHDGAKSGAGITRNPKPKLPEIFSPFASMRSFDVCDMVLEQRSADALSMAQVYQRFLQIAGIKSDVVDGFLRRRLPEDSIEWAWNIVYIPWEDEAPFSYLVDVALSAHCGLPFCISSTKGALDDTVKSKPNQKLEGSARGTKAASLQPNKPKRSIFDGPLLAPFCTQEKRFEDFYFNTHPEKFICTHLPKRSRNSLIVSAKRKILWGNEPCLTHDFFRFPVALDPSCRLCSFTTRATPFYIRIFNEKPQHTELCCVLFKGTLANLPDNCGAVEPLGPQWVWHQREESSGSETFTLMVPEVGYYSIVIGAREIRKNPFSNVISEEPFVPVVAYQTLVTFVADPRPHTPRQFLSPSVCKLLAPLAYQIKEGTHHFIVMPSCANVAAAAVVSFNPDDKKRELLAFLPFSPKDVAYTGEVALAGYHEAEVWILYAAPDHNYVNATDLPSLAMQLKPEAPPESPHLESSVQLGGVVTPSHTQQSKLLFVPFVTKIEVKTILPESKRVNFIQPLPVLREEQRLTLRRLIGVTPELEKEAAAVACKKVALVGSHFFTTDAREGICVNVL</sequence>
<feature type="region of interest" description="Disordered" evidence="1">
    <location>
        <begin position="309"/>
        <end position="331"/>
    </location>
</feature>
<dbReference type="PANTHER" id="PTHR46333:SF2">
    <property type="entry name" value="CYTOKINESIS PROTEIN 3"/>
    <property type="match status" value="1"/>
</dbReference>
<reference evidence="2" key="1">
    <citation type="journal article" date="2012" name="Proc. Natl. Acad. Sci. U.S.A.">
        <title>Antigenic diversity is generated by distinct evolutionary mechanisms in African trypanosome species.</title>
        <authorList>
            <person name="Jackson A.P."/>
            <person name="Berry A."/>
            <person name="Aslett M."/>
            <person name="Allison H.C."/>
            <person name="Burton P."/>
            <person name="Vavrova-Anderson J."/>
            <person name="Brown R."/>
            <person name="Browne H."/>
            <person name="Corton N."/>
            <person name="Hauser H."/>
            <person name="Gamble J."/>
            <person name="Gilderthorp R."/>
            <person name="Marcello L."/>
            <person name="McQuillan J."/>
            <person name="Otto T.D."/>
            <person name="Quail M.A."/>
            <person name="Sanders M.J."/>
            <person name="van Tonder A."/>
            <person name="Ginger M.L."/>
            <person name="Field M.C."/>
            <person name="Barry J.D."/>
            <person name="Hertz-Fowler C."/>
            <person name="Berriman M."/>
        </authorList>
    </citation>
    <scope>NUCLEOTIDE SEQUENCE</scope>
    <source>
        <strain evidence="2">IL3000</strain>
    </source>
</reference>